<dbReference type="PANTHER" id="PTHR33755">
    <property type="entry name" value="TOXIN PARE1-RELATED"/>
    <property type="match status" value="1"/>
</dbReference>
<dbReference type="InterPro" id="IPR035093">
    <property type="entry name" value="RelE/ParE_toxin_dom_sf"/>
</dbReference>
<reference evidence="5" key="1">
    <citation type="submission" date="2019-06" db="EMBL/GenBank/DDBJ databases">
        <title>The complete genome of Emcibacter congregatus ZYLT.</title>
        <authorList>
            <person name="Zhao Z."/>
        </authorList>
    </citation>
    <scope>NUCLEOTIDE SEQUENCE [LARGE SCALE GENOMIC DNA]</scope>
    <source>
        <strain evidence="5">MCCC 1A06723</strain>
    </source>
</reference>
<name>A0A501PAI3_9PROT</name>
<evidence type="ECO:0000256" key="3">
    <source>
        <dbReference type="PIRNR" id="PIRNR029218"/>
    </source>
</evidence>
<proteinExistence type="inferred from homology"/>
<dbReference type="AlphaFoldDB" id="A0A501PAI3"/>
<dbReference type="PANTHER" id="PTHR33755:SF9">
    <property type="entry name" value="TOXIN PARE1"/>
    <property type="match status" value="1"/>
</dbReference>
<dbReference type="EMBL" id="VFIY01000018">
    <property type="protein sequence ID" value="TPD57389.1"/>
    <property type="molecule type" value="Genomic_DNA"/>
</dbReference>
<evidence type="ECO:0000313" key="5">
    <source>
        <dbReference type="Proteomes" id="UP000319148"/>
    </source>
</evidence>
<dbReference type="Proteomes" id="UP000319148">
    <property type="component" value="Unassembled WGS sequence"/>
</dbReference>
<dbReference type="PIRSF" id="PIRSF029218">
    <property type="entry name" value="ParE"/>
    <property type="match status" value="1"/>
</dbReference>
<organism evidence="4 5">
    <name type="scientific">Emcibacter nanhaiensis</name>
    <dbReference type="NCBI Taxonomy" id="1505037"/>
    <lineage>
        <taxon>Bacteria</taxon>
        <taxon>Pseudomonadati</taxon>
        <taxon>Pseudomonadota</taxon>
        <taxon>Alphaproteobacteria</taxon>
        <taxon>Emcibacterales</taxon>
        <taxon>Emcibacteraceae</taxon>
        <taxon>Emcibacter</taxon>
    </lineage>
</organism>
<protein>
    <recommendedName>
        <fullName evidence="3">Toxin</fullName>
    </recommendedName>
</protein>
<dbReference type="InterPro" id="IPR007712">
    <property type="entry name" value="RelE/ParE_toxin"/>
</dbReference>
<keyword evidence="5" id="KW-1185">Reference proteome</keyword>
<evidence type="ECO:0000256" key="2">
    <source>
        <dbReference type="ARBA" id="ARBA00022649"/>
    </source>
</evidence>
<dbReference type="InterPro" id="IPR051803">
    <property type="entry name" value="TA_system_RelE-like_toxin"/>
</dbReference>
<evidence type="ECO:0000313" key="4">
    <source>
        <dbReference type="EMBL" id="TPD57389.1"/>
    </source>
</evidence>
<accession>A0A501PAI3</accession>
<dbReference type="OrthoDB" id="7173315at2"/>
<dbReference type="Pfam" id="PF05016">
    <property type="entry name" value="ParE_toxin"/>
    <property type="match status" value="1"/>
</dbReference>
<comment type="similarity">
    <text evidence="1 3">Belongs to the RelE toxin family.</text>
</comment>
<keyword evidence="2" id="KW-1277">Toxin-antitoxin system</keyword>
<sequence>MMAFRLTRKARDDLLSIGRHTARKWGRQQRNFYLKQLDAAFHRLAENPALAPCCDDIRPGYRKYLVGRHVIFFRPLDSNDIEIVRLLHVRMDVDRHL</sequence>
<comment type="caution">
    <text evidence="4">The sequence shown here is derived from an EMBL/GenBank/DDBJ whole genome shotgun (WGS) entry which is preliminary data.</text>
</comment>
<dbReference type="InterPro" id="IPR028344">
    <property type="entry name" value="ParE1/4"/>
</dbReference>
<gene>
    <name evidence="4" type="ORF">FIV46_14790</name>
</gene>
<evidence type="ECO:0000256" key="1">
    <source>
        <dbReference type="ARBA" id="ARBA00006226"/>
    </source>
</evidence>
<dbReference type="Gene3D" id="3.30.2310.20">
    <property type="entry name" value="RelE-like"/>
    <property type="match status" value="1"/>
</dbReference>